<dbReference type="SUPFAM" id="SSF103473">
    <property type="entry name" value="MFS general substrate transporter"/>
    <property type="match status" value="1"/>
</dbReference>
<keyword evidence="2 5" id="KW-0812">Transmembrane</keyword>
<sequence>MSGVMEEEQFLPGTVRMYDKRADGTLNESSITLLPQPTDNKDDPLRWSTARKYWHATLVLFIAGLTAATSNDAGSASDSQNEELGISYNLINQAAGVLFIAIGYMTLLLYPTVTLYGRRLQYLICIALSIGGSAWFALVQTSGDSIGSQFFVGASESCAEALVQTSLSDIFFQHQRGTVLGLYVLSTNVGSYMGPLIAGYIADGPLGWRWIGWTAVIISSVTFVVFYFGLEETAFDRPRTDDEYLTKSLDLTPARSKEKKDRTQVTVTNIHLGELETISASKGNKPYFERIRLITPAPNLRGWGFKQYFQRLKHIFRVFTFPAVLFAGLQWGAQDAWLTFYLTLEEDNWYGSPWNYSDAADAIMNVPCAIGALIGCIYGGYFSDVFVKWMAKRRGGVAEAEDRLWLMFPAAIISPAGLILFGIGTNNGWAWPVPYVGLGFIGFGWGCAGDLSMAYLMDAYPDMVLEGMVAVAVINNTMGCIFTFATSSWLAAQSVTAVMCEIGALSCIFIMTSAPIMYWGKSFRRWTLPKYIEFIKVRDQM</sequence>
<dbReference type="PANTHER" id="PTHR23502:SF34">
    <property type="entry name" value="PROTEIN HOL1"/>
    <property type="match status" value="1"/>
</dbReference>
<evidence type="ECO:0000256" key="1">
    <source>
        <dbReference type="ARBA" id="ARBA00004141"/>
    </source>
</evidence>
<feature type="transmembrane region" description="Helical" evidence="5">
    <location>
        <begin position="210"/>
        <end position="230"/>
    </location>
</feature>
<dbReference type="PANTHER" id="PTHR23502">
    <property type="entry name" value="MAJOR FACILITATOR SUPERFAMILY"/>
    <property type="match status" value="1"/>
</dbReference>
<feature type="transmembrane region" description="Helical" evidence="5">
    <location>
        <begin position="315"/>
        <end position="333"/>
    </location>
</feature>
<feature type="transmembrane region" description="Helical" evidence="5">
    <location>
        <begin position="468"/>
        <end position="490"/>
    </location>
</feature>
<evidence type="ECO:0000256" key="5">
    <source>
        <dbReference type="SAM" id="Phobius"/>
    </source>
</evidence>
<gene>
    <name evidence="7" type="ORF">FIBSPDRAFT_883002</name>
</gene>
<dbReference type="AlphaFoldDB" id="A0A166UGC1"/>
<dbReference type="Proteomes" id="UP000076532">
    <property type="component" value="Unassembled WGS sequence"/>
</dbReference>
<comment type="subcellular location">
    <subcellularLocation>
        <location evidence="1">Membrane</location>
        <topology evidence="1">Multi-pass membrane protein</topology>
    </subcellularLocation>
</comment>
<proteinExistence type="predicted"/>
<evidence type="ECO:0000256" key="4">
    <source>
        <dbReference type="ARBA" id="ARBA00023136"/>
    </source>
</evidence>
<feature type="transmembrane region" description="Helical" evidence="5">
    <location>
        <begin position="404"/>
        <end position="423"/>
    </location>
</feature>
<dbReference type="InterPro" id="IPR020846">
    <property type="entry name" value="MFS_dom"/>
</dbReference>
<evidence type="ECO:0000259" key="6">
    <source>
        <dbReference type="PROSITE" id="PS50850"/>
    </source>
</evidence>
<keyword evidence="4 5" id="KW-0472">Membrane</keyword>
<dbReference type="Gene3D" id="1.20.1250.20">
    <property type="entry name" value="MFS general substrate transporter like domains"/>
    <property type="match status" value="1"/>
</dbReference>
<keyword evidence="3 5" id="KW-1133">Transmembrane helix</keyword>
<keyword evidence="8" id="KW-1185">Reference proteome</keyword>
<feature type="transmembrane region" description="Helical" evidence="5">
    <location>
        <begin position="362"/>
        <end position="383"/>
    </location>
</feature>
<evidence type="ECO:0000313" key="7">
    <source>
        <dbReference type="EMBL" id="KZP31666.1"/>
    </source>
</evidence>
<dbReference type="PROSITE" id="PS50850">
    <property type="entry name" value="MFS"/>
    <property type="match status" value="1"/>
</dbReference>
<dbReference type="OrthoDB" id="5215911at2759"/>
<organism evidence="7 8">
    <name type="scientific">Athelia psychrophila</name>
    <dbReference type="NCBI Taxonomy" id="1759441"/>
    <lineage>
        <taxon>Eukaryota</taxon>
        <taxon>Fungi</taxon>
        <taxon>Dikarya</taxon>
        <taxon>Basidiomycota</taxon>
        <taxon>Agaricomycotina</taxon>
        <taxon>Agaricomycetes</taxon>
        <taxon>Agaricomycetidae</taxon>
        <taxon>Atheliales</taxon>
        <taxon>Atheliaceae</taxon>
        <taxon>Athelia</taxon>
    </lineage>
</organism>
<evidence type="ECO:0000256" key="2">
    <source>
        <dbReference type="ARBA" id="ARBA00022692"/>
    </source>
</evidence>
<reference evidence="7 8" key="1">
    <citation type="journal article" date="2016" name="Mol. Biol. Evol.">
        <title>Comparative Genomics of Early-Diverging Mushroom-Forming Fungi Provides Insights into the Origins of Lignocellulose Decay Capabilities.</title>
        <authorList>
            <person name="Nagy L.G."/>
            <person name="Riley R."/>
            <person name="Tritt A."/>
            <person name="Adam C."/>
            <person name="Daum C."/>
            <person name="Floudas D."/>
            <person name="Sun H."/>
            <person name="Yadav J.S."/>
            <person name="Pangilinan J."/>
            <person name="Larsson K.H."/>
            <person name="Matsuura K."/>
            <person name="Barry K."/>
            <person name="Labutti K."/>
            <person name="Kuo R."/>
            <person name="Ohm R.A."/>
            <person name="Bhattacharya S.S."/>
            <person name="Shirouzu T."/>
            <person name="Yoshinaga Y."/>
            <person name="Martin F.M."/>
            <person name="Grigoriev I.V."/>
            <person name="Hibbett D.S."/>
        </authorList>
    </citation>
    <scope>NUCLEOTIDE SEQUENCE [LARGE SCALE GENOMIC DNA]</scope>
    <source>
        <strain evidence="7 8">CBS 109695</strain>
    </source>
</reference>
<protein>
    <submittedName>
        <fullName evidence="7">MFS multidrug transporter-like protein</fullName>
    </submittedName>
</protein>
<feature type="transmembrane region" description="Helical" evidence="5">
    <location>
        <begin position="435"/>
        <end position="456"/>
    </location>
</feature>
<name>A0A166UGC1_9AGAM</name>
<dbReference type="InterPro" id="IPR036259">
    <property type="entry name" value="MFS_trans_sf"/>
</dbReference>
<dbReference type="FunFam" id="1.20.1250.20:FF:000224">
    <property type="entry name" value="MFS transporter, putative"/>
    <property type="match status" value="1"/>
</dbReference>
<dbReference type="GO" id="GO:0005886">
    <property type="term" value="C:plasma membrane"/>
    <property type="evidence" value="ECO:0007669"/>
    <property type="project" value="TreeGrafter"/>
</dbReference>
<feature type="transmembrane region" description="Helical" evidence="5">
    <location>
        <begin position="122"/>
        <end position="139"/>
    </location>
</feature>
<dbReference type="InterPro" id="IPR011701">
    <property type="entry name" value="MFS"/>
</dbReference>
<feature type="transmembrane region" description="Helical" evidence="5">
    <location>
        <begin position="502"/>
        <end position="520"/>
    </location>
</feature>
<dbReference type="STRING" id="436010.A0A166UGC1"/>
<accession>A0A166UGC1</accession>
<feature type="transmembrane region" description="Helical" evidence="5">
    <location>
        <begin position="90"/>
        <end position="110"/>
    </location>
</feature>
<evidence type="ECO:0000313" key="8">
    <source>
        <dbReference type="Proteomes" id="UP000076532"/>
    </source>
</evidence>
<feature type="domain" description="Major facilitator superfamily (MFS) profile" evidence="6">
    <location>
        <begin position="52"/>
        <end position="515"/>
    </location>
</feature>
<dbReference type="EMBL" id="KV417488">
    <property type="protein sequence ID" value="KZP31666.1"/>
    <property type="molecule type" value="Genomic_DNA"/>
</dbReference>
<dbReference type="Pfam" id="PF07690">
    <property type="entry name" value="MFS_1"/>
    <property type="match status" value="1"/>
</dbReference>
<dbReference type="GO" id="GO:0022857">
    <property type="term" value="F:transmembrane transporter activity"/>
    <property type="evidence" value="ECO:0007669"/>
    <property type="project" value="InterPro"/>
</dbReference>
<evidence type="ECO:0000256" key="3">
    <source>
        <dbReference type="ARBA" id="ARBA00022989"/>
    </source>
</evidence>